<dbReference type="OrthoDB" id="6151955at2759"/>
<dbReference type="SMART" id="SM00409">
    <property type="entry name" value="IG"/>
    <property type="match status" value="4"/>
</dbReference>
<feature type="domain" description="Ig-like" evidence="8">
    <location>
        <begin position="177"/>
        <end position="280"/>
    </location>
</feature>
<dbReference type="Gene3D" id="2.60.40.10">
    <property type="entry name" value="Immunoglobulins"/>
    <property type="match status" value="3"/>
</dbReference>
<evidence type="ECO:0000256" key="5">
    <source>
        <dbReference type="ARBA" id="ARBA00023157"/>
    </source>
</evidence>
<evidence type="ECO:0000256" key="2">
    <source>
        <dbReference type="ARBA" id="ARBA00022692"/>
    </source>
</evidence>
<dbReference type="EMBL" id="CAJPWZ010000382">
    <property type="protein sequence ID" value="CAG2192357.1"/>
    <property type="molecule type" value="Genomic_DNA"/>
</dbReference>
<organism evidence="9 10">
    <name type="scientific">Mytilus edulis</name>
    <name type="common">Blue mussel</name>
    <dbReference type="NCBI Taxonomy" id="6550"/>
    <lineage>
        <taxon>Eukaryota</taxon>
        <taxon>Metazoa</taxon>
        <taxon>Spiralia</taxon>
        <taxon>Lophotrochozoa</taxon>
        <taxon>Mollusca</taxon>
        <taxon>Bivalvia</taxon>
        <taxon>Autobranchia</taxon>
        <taxon>Pteriomorphia</taxon>
        <taxon>Mytilida</taxon>
        <taxon>Mytiloidea</taxon>
        <taxon>Mytilidae</taxon>
        <taxon>Mytilinae</taxon>
        <taxon>Mytilus</taxon>
    </lineage>
</organism>
<name>A0A8S3Q6E0_MYTED</name>
<dbReference type="PANTHER" id="PTHR11640">
    <property type="entry name" value="NEPHRIN"/>
    <property type="match status" value="1"/>
</dbReference>
<dbReference type="AlphaFoldDB" id="A0A8S3Q6E0"/>
<sequence length="768" mass="86296">MKQIQHLPERTANTGTLLLLGQIPIEAVVHKRMLCTFRNIVANKNSVEYNIANRQLAIKSKDSKSWFIRIVELTDKYELPSPHELLVNPPCKYKWKKLEYEVVLQCKYESGKLVWDKYVNSQWTVIASGDTTINTAKYSVSFNPNTGLYYILHILPAQSSDEAIYRCIGGLREVYFIQLTLLDADQQAITGSTVQFKCPFKATATHHLLWVYINKLSISVYTDNSFINNITLSPTIYRRLAVSGNHGFGEYHLNISDVRISDEGRYECSVSTSISTIKLTVVELPTSLRIRNASTDNRLIGTEGHDLFIECVAGGGVPAPTLSLVILGTTVQTGVQELRYVLRNIPRIYDTTNASCLANSDALDIPISVTALIYLNRSNAFDASFQCTSRNYVGDGSIFVSCTSTGSRPAAAFWWIVGQNDVTTNASSQEKQNADETFNVTSTLTYTVNRQFNLHSITCTANNTIGGFSNQISLFVRFAPDVSVSNVTYEMTDPTRTINCTADGYPDTYTFYKWQHRTLYGHIIRELDGDTILTLPVIPTILRYQDNGEYMCTVSNGIQGTDGVAKRQGAAKITVNAQPVFTADNTERNIQYGEIGKTVDIVIHVFSVPKFIYNAWFINGKQIQTSTKFLFLNPLPRLKMFFHGKTVKVDGYKSILTINDLLKEDFTNYTLILENGFGKSVEHTVVLEQSRHQQCENPTKNYEAIGQQDIPNTYDNLGDEAPHANRDLSTARHYDALGKKGATNVYDEMNNEAQYENRSQRYLDLICN</sequence>
<keyword evidence="4" id="KW-0472">Membrane</keyword>
<protein>
    <recommendedName>
        <fullName evidence="8">Ig-like domain-containing protein</fullName>
    </recommendedName>
</protein>
<dbReference type="GO" id="GO:0005911">
    <property type="term" value="C:cell-cell junction"/>
    <property type="evidence" value="ECO:0007669"/>
    <property type="project" value="TreeGrafter"/>
</dbReference>
<dbReference type="SUPFAM" id="SSF48726">
    <property type="entry name" value="Immunoglobulin"/>
    <property type="match status" value="5"/>
</dbReference>
<dbReference type="CDD" id="cd00096">
    <property type="entry name" value="Ig"/>
    <property type="match status" value="2"/>
</dbReference>
<dbReference type="PROSITE" id="PS50835">
    <property type="entry name" value="IG_LIKE"/>
    <property type="match status" value="3"/>
</dbReference>
<keyword evidence="10" id="KW-1185">Reference proteome</keyword>
<dbReference type="InterPro" id="IPR007110">
    <property type="entry name" value="Ig-like_dom"/>
</dbReference>
<dbReference type="PANTHER" id="PTHR11640:SF31">
    <property type="entry name" value="IRREGULAR CHIASM C-ROUGHEST PROTEIN-RELATED"/>
    <property type="match status" value="1"/>
</dbReference>
<dbReference type="InterPro" id="IPR036179">
    <property type="entry name" value="Ig-like_dom_sf"/>
</dbReference>
<evidence type="ECO:0000313" key="9">
    <source>
        <dbReference type="EMBL" id="CAG2192357.1"/>
    </source>
</evidence>
<dbReference type="GO" id="GO:0050839">
    <property type="term" value="F:cell adhesion molecule binding"/>
    <property type="evidence" value="ECO:0007669"/>
    <property type="project" value="TreeGrafter"/>
</dbReference>
<evidence type="ECO:0000259" key="8">
    <source>
        <dbReference type="PROSITE" id="PS50835"/>
    </source>
</evidence>
<comment type="subcellular location">
    <subcellularLocation>
        <location evidence="1">Membrane</location>
        <topology evidence="1">Single-pass type I membrane protein</topology>
    </subcellularLocation>
</comment>
<proteinExistence type="predicted"/>
<reference evidence="9" key="1">
    <citation type="submission" date="2021-03" db="EMBL/GenBank/DDBJ databases">
        <authorList>
            <person name="Bekaert M."/>
        </authorList>
    </citation>
    <scope>NUCLEOTIDE SEQUENCE</scope>
</reference>
<keyword evidence="6" id="KW-0325">Glycoprotein</keyword>
<gene>
    <name evidence="9" type="ORF">MEDL_7532</name>
</gene>
<comment type="caution">
    <text evidence="9">The sequence shown here is derived from an EMBL/GenBank/DDBJ whole genome shotgun (WGS) entry which is preliminary data.</text>
</comment>
<dbReference type="InterPro" id="IPR051275">
    <property type="entry name" value="Cell_adhesion_signaling"/>
</dbReference>
<accession>A0A8S3Q6E0</accession>
<dbReference type="Proteomes" id="UP000683360">
    <property type="component" value="Unassembled WGS sequence"/>
</dbReference>
<evidence type="ECO:0000313" key="10">
    <source>
        <dbReference type="Proteomes" id="UP000683360"/>
    </source>
</evidence>
<evidence type="ECO:0000256" key="7">
    <source>
        <dbReference type="ARBA" id="ARBA00023319"/>
    </source>
</evidence>
<dbReference type="GO" id="GO:0005886">
    <property type="term" value="C:plasma membrane"/>
    <property type="evidence" value="ECO:0007669"/>
    <property type="project" value="TreeGrafter"/>
</dbReference>
<dbReference type="Pfam" id="PF08205">
    <property type="entry name" value="C2-set_2"/>
    <property type="match status" value="1"/>
</dbReference>
<dbReference type="InterPro" id="IPR013162">
    <property type="entry name" value="CD80_C2-set"/>
</dbReference>
<evidence type="ECO:0000256" key="4">
    <source>
        <dbReference type="ARBA" id="ARBA00023136"/>
    </source>
</evidence>
<feature type="domain" description="Ig-like" evidence="8">
    <location>
        <begin position="480"/>
        <end position="574"/>
    </location>
</feature>
<evidence type="ECO:0000256" key="3">
    <source>
        <dbReference type="ARBA" id="ARBA00022989"/>
    </source>
</evidence>
<keyword evidence="3" id="KW-1133">Transmembrane helix</keyword>
<dbReference type="InterPro" id="IPR013106">
    <property type="entry name" value="Ig_V-set"/>
</dbReference>
<dbReference type="InterPro" id="IPR003599">
    <property type="entry name" value="Ig_sub"/>
</dbReference>
<evidence type="ECO:0000256" key="1">
    <source>
        <dbReference type="ARBA" id="ARBA00004479"/>
    </source>
</evidence>
<dbReference type="GO" id="GO:0098609">
    <property type="term" value="P:cell-cell adhesion"/>
    <property type="evidence" value="ECO:0007669"/>
    <property type="project" value="TreeGrafter"/>
</dbReference>
<dbReference type="Pfam" id="PF07686">
    <property type="entry name" value="V-set"/>
    <property type="match status" value="1"/>
</dbReference>
<keyword evidence="5" id="KW-1015">Disulfide bond</keyword>
<keyword evidence="2" id="KW-0812">Transmembrane</keyword>
<feature type="domain" description="Ig-like" evidence="8">
    <location>
        <begin position="366"/>
        <end position="475"/>
    </location>
</feature>
<dbReference type="InterPro" id="IPR013783">
    <property type="entry name" value="Ig-like_fold"/>
</dbReference>
<keyword evidence="7" id="KW-0393">Immunoglobulin domain</keyword>
<evidence type="ECO:0000256" key="6">
    <source>
        <dbReference type="ARBA" id="ARBA00023180"/>
    </source>
</evidence>